<evidence type="ECO:0000256" key="9">
    <source>
        <dbReference type="ARBA" id="ARBA00022989"/>
    </source>
</evidence>
<gene>
    <name evidence="14" type="ORF">PPROV_001106500</name>
</gene>
<evidence type="ECO:0000256" key="1">
    <source>
        <dbReference type="ARBA" id="ARBA00004651"/>
    </source>
</evidence>
<dbReference type="GO" id="GO:0051119">
    <property type="term" value="F:sugar transmembrane transporter activity"/>
    <property type="evidence" value="ECO:0007669"/>
    <property type="project" value="InterPro"/>
</dbReference>
<feature type="transmembrane region" description="Helical" evidence="13">
    <location>
        <begin position="175"/>
        <end position="196"/>
    </location>
</feature>
<dbReference type="GO" id="GO:0000139">
    <property type="term" value="C:Golgi membrane"/>
    <property type="evidence" value="ECO:0007669"/>
    <property type="project" value="UniProtKB-SubCell"/>
</dbReference>
<keyword evidence="6 13" id="KW-0762">Sugar transport</keyword>
<evidence type="ECO:0000313" key="15">
    <source>
        <dbReference type="Proteomes" id="UP000660262"/>
    </source>
</evidence>
<evidence type="ECO:0000256" key="7">
    <source>
        <dbReference type="ARBA" id="ARBA00022692"/>
    </source>
</evidence>
<keyword evidence="10" id="KW-0333">Golgi apparatus</keyword>
<evidence type="ECO:0000256" key="13">
    <source>
        <dbReference type="RuleBase" id="RU910715"/>
    </source>
</evidence>
<accession>A0A830I5H7</accession>
<dbReference type="FunFam" id="1.20.1280.290:FF:000004">
    <property type="entry name" value="Sugar transporter SWEET"/>
    <property type="match status" value="1"/>
</dbReference>
<feature type="transmembrane region" description="Helical" evidence="13">
    <location>
        <begin position="72"/>
        <end position="91"/>
    </location>
</feature>
<comment type="function">
    <text evidence="12">Mediates both low-affinity uptake and efflux of sugar across the plasma membrane.</text>
</comment>
<evidence type="ECO:0000256" key="3">
    <source>
        <dbReference type="ARBA" id="ARBA00007809"/>
    </source>
</evidence>
<dbReference type="AlphaFoldDB" id="A0A830I5H7"/>
<evidence type="ECO:0000256" key="4">
    <source>
        <dbReference type="ARBA" id="ARBA00022448"/>
    </source>
</evidence>
<comment type="similarity">
    <text evidence="3 13">Belongs to the SWEET sugar transporter family.</text>
</comment>
<dbReference type="EMBL" id="BNJQ01000040">
    <property type="protein sequence ID" value="GHP12337.1"/>
    <property type="molecule type" value="Genomic_DNA"/>
</dbReference>
<comment type="function">
    <text evidence="13">Mediates both low-affinity uptake and efflux of sugar across the membrane.</text>
</comment>
<keyword evidence="9 13" id="KW-1133">Transmembrane helix</keyword>
<comment type="caution">
    <text evidence="14">The sequence shown here is derived from an EMBL/GenBank/DDBJ whole genome shotgun (WGS) entry which is preliminary data.</text>
</comment>
<dbReference type="PANTHER" id="PTHR10791:SF30">
    <property type="entry name" value="SUGAR TRANSPORTER SWEET1"/>
    <property type="match status" value="1"/>
</dbReference>
<name>A0A830I5H7_9CHLO</name>
<feature type="transmembrane region" description="Helical" evidence="13">
    <location>
        <begin position="257"/>
        <end position="278"/>
    </location>
</feature>
<keyword evidence="15" id="KW-1185">Reference proteome</keyword>
<keyword evidence="7 13" id="KW-0812">Transmembrane</keyword>
<proteinExistence type="inferred from homology"/>
<evidence type="ECO:0000256" key="10">
    <source>
        <dbReference type="ARBA" id="ARBA00023034"/>
    </source>
</evidence>
<keyword evidence="5" id="KW-1003">Cell membrane</keyword>
<dbReference type="InterPro" id="IPR004316">
    <property type="entry name" value="SWEET_rpt"/>
</dbReference>
<evidence type="ECO:0000256" key="2">
    <source>
        <dbReference type="ARBA" id="ARBA00004653"/>
    </source>
</evidence>
<evidence type="ECO:0000313" key="14">
    <source>
        <dbReference type="EMBL" id="GHP12337.1"/>
    </source>
</evidence>
<evidence type="ECO:0000256" key="12">
    <source>
        <dbReference type="ARBA" id="ARBA00037238"/>
    </source>
</evidence>
<feature type="transmembrane region" description="Helical" evidence="13">
    <location>
        <begin position="232"/>
        <end position="251"/>
    </location>
</feature>
<protein>
    <recommendedName>
        <fullName evidence="13">Bidirectional sugar transporter SWEET</fullName>
    </recommendedName>
</protein>
<dbReference type="Pfam" id="PF03083">
    <property type="entry name" value="MtN3_slv"/>
    <property type="match status" value="2"/>
</dbReference>
<keyword evidence="8" id="KW-0677">Repeat</keyword>
<keyword evidence="4 13" id="KW-0813">Transport</keyword>
<feature type="transmembrane region" description="Helical" evidence="13">
    <location>
        <begin position="202"/>
        <end position="220"/>
    </location>
</feature>
<evidence type="ECO:0000256" key="11">
    <source>
        <dbReference type="ARBA" id="ARBA00023136"/>
    </source>
</evidence>
<keyword evidence="11 13" id="KW-0472">Membrane</keyword>
<evidence type="ECO:0000256" key="5">
    <source>
        <dbReference type="ARBA" id="ARBA00022475"/>
    </source>
</evidence>
<dbReference type="OrthoDB" id="409725at2759"/>
<evidence type="ECO:0000256" key="6">
    <source>
        <dbReference type="ARBA" id="ARBA00022597"/>
    </source>
</evidence>
<dbReference type="InterPro" id="IPR047664">
    <property type="entry name" value="SWEET"/>
</dbReference>
<dbReference type="Proteomes" id="UP000660262">
    <property type="component" value="Unassembled WGS sequence"/>
</dbReference>
<evidence type="ECO:0000256" key="8">
    <source>
        <dbReference type="ARBA" id="ARBA00022737"/>
    </source>
</evidence>
<organism evidence="14 15">
    <name type="scientific">Pycnococcus provasolii</name>
    <dbReference type="NCBI Taxonomy" id="41880"/>
    <lineage>
        <taxon>Eukaryota</taxon>
        <taxon>Viridiplantae</taxon>
        <taxon>Chlorophyta</taxon>
        <taxon>Pseudoscourfieldiophyceae</taxon>
        <taxon>Pseudoscourfieldiales</taxon>
        <taxon>Pycnococcaceae</taxon>
        <taxon>Pycnococcus</taxon>
    </lineage>
</organism>
<comment type="subcellular location">
    <subcellularLocation>
        <location evidence="1 13">Cell membrane</location>
        <topology evidence="1 13">Multi-pass membrane protein</topology>
    </subcellularLocation>
    <subcellularLocation>
        <location evidence="2">Golgi apparatus membrane</location>
        <topology evidence="2">Multi-pass membrane protein</topology>
    </subcellularLocation>
</comment>
<feature type="transmembrane region" description="Helical" evidence="13">
    <location>
        <begin position="142"/>
        <end position="163"/>
    </location>
</feature>
<dbReference type="PANTHER" id="PTHR10791">
    <property type="entry name" value="RAG1-ACTIVATING PROTEIN 1"/>
    <property type="match status" value="1"/>
</dbReference>
<reference evidence="14" key="1">
    <citation type="submission" date="2020-10" db="EMBL/GenBank/DDBJ databases">
        <title>Unveiling of a novel bifunctional photoreceptor, Dualchrome1, isolated from a cosmopolitan green alga.</title>
        <authorList>
            <person name="Suzuki S."/>
            <person name="Kawachi M."/>
        </authorList>
    </citation>
    <scope>NUCLEOTIDE SEQUENCE</scope>
    <source>
        <strain evidence="14">NIES 2893</strain>
    </source>
</reference>
<dbReference type="GO" id="GO:0005886">
    <property type="term" value="C:plasma membrane"/>
    <property type="evidence" value="ECO:0007669"/>
    <property type="project" value="UniProtKB-SubCell"/>
</dbReference>
<feature type="transmembrane region" description="Helical" evidence="13">
    <location>
        <begin position="111"/>
        <end position="130"/>
    </location>
</feature>
<sequence length="308" mass="33811">MFRGSFFFFPGESRARGGEIDVSKVTRPPSSFLLPLFGFFSLGAFPPHLTPVMSSATDISSGDGHHLNDSAFVQQAVGWAAVVATLFYFAAPIKDVFGENGIVKTRTNANLATGFPYFASFYNCALWVMYAAGDLPKLMQPLAINILGVSLQLSFLTCYWYYATEKDDLVSCRRAFFGGAFIVVVAFAVCESMHSFKPFGDFAMVMNIIMYYSPLAAFATVVREKSVARMPLAPLVLTLVCSLLWLTYGYMIRDVPIMTPNACGVLLGIAQLSVYAYFSISYGTKRPDDVEANATAEANEQQRLINST</sequence>
<dbReference type="Gene3D" id="1.20.1280.290">
    <property type="match status" value="2"/>
</dbReference>